<keyword evidence="24" id="KW-1185">Reference proteome</keyword>
<keyword evidence="10 19" id="KW-0547">Nucleotide-binding</keyword>
<keyword evidence="12 19" id="KW-0067">ATP-binding</keyword>
<keyword evidence="7 20" id="KW-0812">Transmembrane</keyword>
<evidence type="ECO:0000256" key="6">
    <source>
        <dbReference type="ARBA" id="ARBA00022679"/>
    </source>
</evidence>
<dbReference type="InterPro" id="IPR055414">
    <property type="entry name" value="LRR_R13L4/SHOC2-like"/>
</dbReference>
<dbReference type="InterPro" id="IPR013210">
    <property type="entry name" value="LRR_N_plant-typ"/>
</dbReference>
<keyword evidence="15" id="KW-0675">Receptor</keyword>
<dbReference type="PROSITE" id="PS00107">
    <property type="entry name" value="PROTEIN_KINASE_ATP"/>
    <property type="match status" value="1"/>
</dbReference>
<keyword evidence="5" id="KW-0433">Leucine-rich repeat</keyword>
<evidence type="ECO:0000256" key="9">
    <source>
        <dbReference type="ARBA" id="ARBA00022737"/>
    </source>
</evidence>
<dbReference type="GO" id="GO:0004674">
    <property type="term" value="F:protein serine/threonine kinase activity"/>
    <property type="evidence" value="ECO:0007669"/>
    <property type="project" value="UniProtKB-KW"/>
</dbReference>
<keyword evidence="13 20" id="KW-1133">Transmembrane helix</keyword>
<dbReference type="Gene3D" id="3.80.10.10">
    <property type="entry name" value="Ribonuclease Inhibitor"/>
    <property type="match status" value="3"/>
</dbReference>
<keyword evidence="6" id="KW-0808">Transferase</keyword>
<dbReference type="PANTHER" id="PTHR48005">
    <property type="entry name" value="LEUCINE RICH REPEAT KINASE 2"/>
    <property type="match status" value="1"/>
</dbReference>
<dbReference type="EC" id="2.7.11.1" evidence="2"/>
<keyword evidence="3" id="KW-0723">Serine/threonine-protein kinase</keyword>
<dbReference type="Pfam" id="PF00069">
    <property type="entry name" value="Pkinase"/>
    <property type="match status" value="1"/>
</dbReference>
<reference evidence="23 24" key="1">
    <citation type="submission" date="2024-11" db="EMBL/GenBank/DDBJ databases">
        <title>Chromosome-level genome assembly of Eucalyptus globulus Labill. provides insights into its genome evolution.</title>
        <authorList>
            <person name="Li X."/>
        </authorList>
    </citation>
    <scope>NUCLEOTIDE SEQUENCE [LARGE SCALE GENOMIC DNA]</scope>
    <source>
        <strain evidence="23">CL2024</strain>
        <tissue evidence="23">Fresh tender leaves</tissue>
    </source>
</reference>
<dbReference type="InterPro" id="IPR003591">
    <property type="entry name" value="Leu-rich_rpt_typical-subtyp"/>
</dbReference>
<comment type="subcellular location">
    <subcellularLocation>
        <location evidence="1">Membrane</location>
        <topology evidence="1">Single-pass type I membrane protein</topology>
    </subcellularLocation>
</comment>
<dbReference type="PANTHER" id="PTHR48005:SF44">
    <property type="entry name" value="MDIS1-INTERACTING RECEPTOR LIKE KINASE 2-LIKE ISOFORM X1"/>
    <property type="match status" value="1"/>
</dbReference>
<evidence type="ECO:0000256" key="15">
    <source>
        <dbReference type="ARBA" id="ARBA00023170"/>
    </source>
</evidence>
<dbReference type="FunFam" id="3.80.10.10:FF:000400">
    <property type="entry name" value="Nuclear pore complex protein NUP107"/>
    <property type="match status" value="1"/>
</dbReference>
<keyword evidence="8 21" id="KW-0732">Signal</keyword>
<dbReference type="Gene3D" id="1.10.510.10">
    <property type="entry name" value="Transferase(Phosphotransferase) domain 1"/>
    <property type="match status" value="1"/>
</dbReference>
<dbReference type="EMBL" id="JBJKBG010000001">
    <property type="protein sequence ID" value="KAL3753096.1"/>
    <property type="molecule type" value="Genomic_DNA"/>
</dbReference>
<keyword evidence="4" id="KW-0597">Phosphoprotein</keyword>
<dbReference type="InterPro" id="IPR008266">
    <property type="entry name" value="Tyr_kinase_AS"/>
</dbReference>
<evidence type="ECO:0000256" key="12">
    <source>
        <dbReference type="ARBA" id="ARBA00022840"/>
    </source>
</evidence>
<comment type="catalytic activity">
    <reaction evidence="17">
        <text>L-threonyl-[protein] + ATP = O-phospho-L-threonyl-[protein] + ADP + H(+)</text>
        <dbReference type="Rhea" id="RHEA:46608"/>
        <dbReference type="Rhea" id="RHEA-COMP:11060"/>
        <dbReference type="Rhea" id="RHEA-COMP:11605"/>
        <dbReference type="ChEBI" id="CHEBI:15378"/>
        <dbReference type="ChEBI" id="CHEBI:30013"/>
        <dbReference type="ChEBI" id="CHEBI:30616"/>
        <dbReference type="ChEBI" id="CHEBI:61977"/>
        <dbReference type="ChEBI" id="CHEBI:456216"/>
        <dbReference type="EC" id="2.7.11.1"/>
    </reaction>
</comment>
<evidence type="ECO:0000259" key="22">
    <source>
        <dbReference type="PROSITE" id="PS50011"/>
    </source>
</evidence>
<evidence type="ECO:0000256" key="16">
    <source>
        <dbReference type="ARBA" id="ARBA00023180"/>
    </source>
</evidence>
<accession>A0ABD3LTI5</accession>
<feature type="transmembrane region" description="Helical" evidence="20">
    <location>
        <begin position="643"/>
        <end position="667"/>
    </location>
</feature>
<comment type="caution">
    <text evidence="23">The sequence shown here is derived from an EMBL/GenBank/DDBJ whole genome shotgun (WGS) entry which is preliminary data.</text>
</comment>
<evidence type="ECO:0000256" key="10">
    <source>
        <dbReference type="ARBA" id="ARBA00022741"/>
    </source>
</evidence>
<dbReference type="GO" id="GO:0016020">
    <property type="term" value="C:membrane"/>
    <property type="evidence" value="ECO:0007669"/>
    <property type="project" value="UniProtKB-SubCell"/>
</dbReference>
<sequence length="1013" mass="110224">MTRSTATRPFFLCLFHCLLFLLPFQASPSPTKEAQALVKWKNSLSPPPSPPSLSSWSLTNITHLCNWTGIACNSDGSISEISLSGSSLNGTLDALDFALFPNLTCFNVSDNNLEGPIPSSIGNLSQLRFLNLSGNFFEGAIPQSIGQLRKLQKLDLRANELTSSIPSELGLCSNLIFLALAMNSISGELPLSLSNLVRLSEFGAWDNRLSGMLLPDFFTNWTELVYLRLWNNFISGQIPPEIGSLTKLKYFYLGDNSLSGTIPPEVGNLTLLTNLDLSRNQLYGEVPETISRLANLQTIGLLRNNFSGGIPRDFGKYSPSLLNVGFSGNSFTGELPPELCSGFALQSLVINENNFTGPLPDCLKNCSQLTRVRLDDNKLTADITSAFGVYPNLVFIRLSNNRFVGNLTAQWGECTNLTNFQIDGNKIAGRIPSELRKLSQLRVLTLYNNELTGKIPDEMGNLGELFNLNLSNNHLVGDIPISLGNLSKLKYLDLSKNGMSGSIPDKLVNCKNLLSLNLSNNNLSGVISPELGNLFVLQILLDLSHNSLAGSIPSNLAKLTKLENLNLSHNNFSGTIPVALTSLVSLTSIDLSYNELTGAVPSGRLFQQAPGSVFIGNSGLCGNVTGLSPCVTSGKSTNHKEKVLVGVSVGVCCLLLLATLIAVILALRWRKKLLDEKEEIKRLKEHEKIEQIIWERLGKFTFSDIAKATNDFSEECCIGKGGFGSVYKAILASGQIVAVKKLNASESGNIPVVNCQSFENEIRVLTEVRHRNVIKLHGFCSKRGCIYLVYKFVERGSLAKVLYGGTGAAEMDWGTRVKIVQGMAHAIAYLHHNCSPPIVHRDITLNNILLESDLEPRLSDFGIARLLNSGSSNWTTVAGSYGYMAPELAITMRVTNKCDVYSFGVVALEIMMGKHPGDLLSSSSMTKTLTISEDPNLLLKDVLDPRLPPPTGQGAEKVVFIIMAALACTRTSPDSRPTMHFVARELSARAQTYFEPLGSITISKAIESSGVNF</sequence>
<dbReference type="InterPro" id="IPR017441">
    <property type="entry name" value="Protein_kinase_ATP_BS"/>
</dbReference>
<dbReference type="Pfam" id="PF08263">
    <property type="entry name" value="LRRNT_2"/>
    <property type="match status" value="1"/>
</dbReference>
<evidence type="ECO:0000256" key="19">
    <source>
        <dbReference type="PROSITE-ProRule" id="PRU10141"/>
    </source>
</evidence>
<dbReference type="FunFam" id="1.10.510.10:FF:000445">
    <property type="entry name" value="MDIS1-interacting receptor like kinase 2"/>
    <property type="match status" value="1"/>
</dbReference>
<dbReference type="PROSITE" id="PS50011">
    <property type="entry name" value="PROTEIN_KINASE_DOM"/>
    <property type="match status" value="1"/>
</dbReference>
<dbReference type="SUPFAM" id="SSF52058">
    <property type="entry name" value="L domain-like"/>
    <property type="match status" value="1"/>
</dbReference>
<keyword evidence="16" id="KW-0325">Glycoprotein</keyword>
<dbReference type="Gene3D" id="3.30.200.20">
    <property type="entry name" value="Phosphorylase Kinase, domain 1"/>
    <property type="match status" value="1"/>
</dbReference>
<dbReference type="PROSITE" id="PS00109">
    <property type="entry name" value="PROTEIN_KINASE_TYR"/>
    <property type="match status" value="1"/>
</dbReference>
<feature type="binding site" evidence="19">
    <location>
        <position position="741"/>
    </location>
    <ligand>
        <name>ATP</name>
        <dbReference type="ChEBI" id="CHEBI:30616"/>
    </ligand>
</feature>
<keyword evidence="11" id="KW-0418">Kinase</keyword>
<dbReference type="InterPro" id="IPR011009">
    <property type="entry name" value="Kinase-like_dom_sf"/>
</dbReference>
<dbReference type="FunFam" id="3.80.10.10:FF:000177">
    <property type="entry name" value="Leucine-rich repeat receptor-like serine/threonine-protein kinase At1g17230"/>
    <property type="match status" value="1"/>
</dbReference>
<evidence type="ECO:0000256" key="5">
    <source>
        <dbReference type="ARBA" id="ARBA00022614"/>
    </source>
</evidence>
<feature type="chain" id="PRO_5044765452" description="non-specific serine/threonine protein kinase" evidence="21">
    <location>
        <begin position="27"/>
        <end position="1013"/>
    </location>
</feature>
<name>A0ABD3LTI5_EUCGL</name>
<dbReference type="AlphaFoldDB" id="A0ABD3LTI5"/>
<evidence type="ECO:0000313" key="23">
    <source>
        <dbReference type="EMBL" id="KAL3753096.1"/>
    </source>
</evidence>
<feature type="domain" description="Protein kinase" evidence="22">
    <location>
        <begin position="712"/>
        <end position="994"/>
    </location>
</feature>
<protein>
    <recommendedName>
        <fullName evidence="2">non-specific serine/threonine protein kinase</fullName>
        <ecNumber evidence="2">2.7.11.1</ecNumber>
    </recommendedName>
</protein>
<dbReference type="SMART" id="SM00369">
    <property type="entry name" value="LRR_TYP"/>
    <property type="match status" value="8"/>
</dbReference>
<evidence type="ECO:0000256" key="13">
    <source>
        <dbReference type="ARBA" id="ARBA00022989"/>
    </source>
</evidence>
<evidence type="ECO:0000256" key="18">
    <source>
        <dbReference type="ARBA" id="ARBA00048679"/>
    </source>
</evidence>
<dbReference type="FunFam" id="3.30.200.20:FF:000309">
    <property type="entry name" value="Leucine-rich repeat receptor protein kinase MSP1"/>
    <property type="match status" value="1"/>
</dbReference>
<dbReference type="InterPro" id="IPR001611">
    <property type="entry name" value="Leu-rich_rpt"/>
</dbReference>
<dbReference type="FunFam" id="3.80.10.10:FF:000383">
    <property type="entry name" value="Leucine-rich repeat receptor protein kinase EMS1"/>
    <property type="match status" value="1"/>
</dbReference>
<organism evidence="23 24">
    <name type="scientific">Eucalyptus globulus</name>
    <name type="common">Tasmanian blue gum</name>
    <dbReference type="NCBI Taxonomy" id="34317"/>
    <lineage>
        <taxon>Eukaryota</taxon>
        <taxon>Viridiplantae</taxon>
        <taxon>Streptophyta</taxon>
        <taxon>Embryophyta</taxon>
        <taxon>Tracheophyta</taxon>
        <taxon>Spermatophyta</taxon>
        <taxon>Magnoliopsida</taxon>
        <taxon>eudicotyledons</taxon>
        <taxon>Gunneridae</taxon>
        <taxon>Pentapetalae</taxon>
        <taxon>rosids</taxon>
        <taxon>malvids</taxon>
        <taxon>Myrtales</taxon>
        <taxon>Myrtaceae</taxon>
        <taxon>Myrtoideae</taxon>
        <taxon>Eucalypteae</taxon>
        <taxon>Eucalyptus</taxon>
    </lineage>
</organism>
<dbReference type="Proteomes" id="UP001634007">
    <property type="component" value="Unassembled WGS sequence"/>
</dbReference>
<dbReference type="Pfam" id="PF23598">
    <property type="entry name" value="LRR_14"/>
    <property type="match status" value="2"/>
</dbReference>
<dbReference type="CDD" id="cd14066">
    <property type="entry name" value="STKc_IRAK"/>
    <property type="match status" value="1"/>
</dbReference>
<proteinExistence type="predicted"/>
<evidence type="ECO:0000256" key="1">
    <source>
        <dbReference type="ARBA" id="ARBA00004479"/>
    </source>
</evidence>
<dbReference type="InterPro" id="IPR051420">
    <property type="entry name" value="Ser_Thr_Kinases_DiverseReg"/>
</dbReference>
<evidence type="ECO:0000313" key="24">
    <source>
        <dbReference type="Proteomes" id="UP001634007"/>
    </source>
</evidence>
<dbReference type="GO" id="GO:0005524">
    <property type="term" value="F:ATP binding"/>
    <property type="evidence" value="ECO:0007669"/>
    <property type="project" value="UniProtKB-UniRule"/>
</dbReference>
<keyword evidence="14 20" id="KW-0472">Membrane</keyword>
<dbReference type="Pfam" id="PF00560">
    <property type="entry name" value="LRR_1"/>
    <property type="match status" value="1"/>
</dbReference>
<evidence type="ECO:0000256" key="2">
    <source>
        <dbReference type="ARBA" id="ARBA00012513"/>
    </source>
</evidence>
<evidence type="ECO:0000256" key="3">
    <source>
        <dbReference type="ARBA" id="ARBA00022527"/>
    </source>
</evidence>
<evidence type="ECO:0000256" key="7">
    <source>
        <dbReference type="ARBA" id="ARBA00022692"/>
    </source>
</evidence>
<feature type="signal peptide" evidence="21">
    <location>
        <begin position="1"/>
        <end position="26"/>
    </location>
</feature>
<dbReference type="InterPro" id="IPR000719">
    <property type="entry name" value="Prot_kinase_dom"/>
</dbReference>
<dbReference type="SUPFAM" id="SSF52047">
    <property type="entry name" value="RNI-like"/>
    <property type="match status" value="1"/>
</dbReference>
<evidence type="ECO:0000256" key="21">
    <source>
        <dbReference type="SAM" id="SignalP"/>
    </source>
</evidence>
<evidence type="ECO:0000256" key="17">
    <source>
        <dbReference type="ARBA" id="ARBA00047899"/>
    </source>
</evidence>
<keyword evidence="9" id="KW-0677">Repeat</keyword>
<evidence type="ECO:0000256" key="11">
    <source>
        <dbReference type="ARBA" id="ARBA00022777"/>
    </source>
</evidence>
<evidence type="ECO:0000256" key="8">
    <source>
        <dbReference type="ARBA" id="ARBA00022729"/>
    </source>
</evidence>
<evidence type="ECO:0000256" key="14">
    <source>
        <dbReference type="ARBA" id="ARBA00023136"/>
    </source>
</evidence>
<dbReference type="InterPro" id="IPR032675">
    <property type="entry name" value="LRR_dom_sf"/>
</dbReference>
<gene>
    <name evidence="23" type="ORF">ACJRO7_000488</name>
</gene>
<dbReference type="Pfam" id="PF13855">
    <property type="entry name" value="LRR_8"/>
    <property type="match status" value="1"/>
</dbReference>
<evidence type="ECO:0000256" key="20">
    <source>
        <dbReference type="SAM" id="Phobius"/>
    </source>
</evidence>
<comment type="catalytic activity">
    <reaction evidence="18">
        <text>L-seryl-[protein] + ATP = O-phospho-L-seryl-[protein] + ADP + H(+)</text>
        <dbReference type="Rhea" id="RHEA:17989"/>
        <dbReference type="Rhea" id="RHEA-COMP:9863"/>
        <dbReference type="Rhea" id="RHEA-COMP:11604"/>
        <dbReference type="ChEBI" id="CHEBI:15378"/>
        <dbReference type="ChEBI" id="CHEBI:29999"/>
        <dbReference type="ChEBI" id="CHEBI:30616"/>
        <dbReference type="ChEBI" id="CHEBI:83421"/>
        <dbReference type="ChEBI" id="CHEBI:456216"/>
        <dbReference type="EC" id="2.7.11.1"/>
    </reaction>
</comment>
<evidence type="ECO:0000256" key="4">
    <source>
        <dbReference type="ARBA" id="ARBA00022553"/>
    </source>
</evidence>
<dbReference type="SUPFAM" id="SSF56112">
    <property type="entry name" value="Protein kinase-like (PK-like)"/>
    <property type="match status" value="1"/>
</dbReference>